<dbReference type="CDD" id="cd17546">
    <property type="entry name" value="REC_hyHK_CKI1_RcsC-like"/>
    <property type="match status" value="1"/>
</dbReference>
<dbReference type="InterPro" id="IPR003661">
    <property type="entry name" value="HisK_dim/P_dom"/>
</dbReference>
<dbReference type="Proteomes" id="UP001153069">
    <property type="component" value="Unassembled WGS sequence"/>
</dbReference>
<keyword evidence="5 11" id="KW-0418">Kinase</keyword>
<evidence type="ECO:0000256" key="7">
    <source>
        <dbReference type="SAM" id="MobiDB-lite"/>
    </source>
</evidence>
<feature type="region of interest" description="Disordered" evidence="7">
    <location>
        <begin position="519"/>
        <end position="572"/>
    </location>
</feature>
<dbReference type="SUPFAM" id="SSF47384">
    <property type="entry name" value="Homodimeric domain of signal transducing histidine kinase"/>
    <property type="match status" value="1"/>
</dbReference>
<feature type="domain" description="Histidine kinase" evidence="9">
    <location>
        <begin position="650"/>
        <end position="879"/>
    </location>
</feature>
<dbReference type="PROSITE" id="PS50109">
    <property type="entry name" value="HIS_KIN"/>
    <property type="match status" value="1"/>
</dbReference>
<keyword evidence="3 6" id="KW-0597">Phosphoprotein</keyword>
<evidence type="ECO:0000256" key="8">
    <source>
        <dbReference type="SAM" id="Phobius"/>
    </source>
</evidence>
<feature type="region of interest" description="Disordered" evidence="7">
    <location>
        <begin position="1"/>
        <end position="25"/>
    </location>
</feature>
<dbReference type="InterPro" id="IPR005467">
    <property type="entry name" value="His_kinase_dom"/>
</dbReference>
<evidence type="ECO:0000256" key="2">
    <source>
        <dbReference type="ARBA" id="ARBA00012438"/>
    </source>
</evidence>
<evidence type="ECO:0000313" key="11">
    <source>
        <dbReference type="EMBL" id="CAB9518217.1"/>
    </source>
</evidence>
<dbReference type="PANTHER" id="PTHR43047">
    <property type="entry name" value="TWO-COMPONENT HISTIDINE PROTEIN KINASE"/>
    <property type="match status" value="1"/>
</dbReference>
<evidence type="ECO:0000256" key="5">
    <source>
        <dbReference type="ARBA" id="ARBA00022777"/>
    </source>
</evidence>
<organism evidence="11 12">
    <name type="scientific">Seminavis robusta</name>
    <dbReference type="NCBI Taxonomy" id="568900"/>
    <lineage>
        <taxon>Eukaryota</taxon>
        <taxon>Sar</taxon>
        <taxon>Stramenopiles</taxon>
        <taxon>Ochrophyta</taxon>
        <taxon>Bacillariophyta</taxon>
        <taxon>Bacillariophyceae</taxon>
        <taxon>Bacillariophycidae</taxon>
        <taxon>Naviculales</taxon>
        <taxon>Naviculaceae</taxon>
        <taxon>Seminavis</taxon>
    </lineage>
</organism>
<dbReference type="SMART" id="SM00387">
    <property type="entry name" value="HATPase_c"/>
    <property type="match status" value="1"/>
</dbReference>
<reference evidence="11" key="1">
    <citation type="submission" date="2020-06" db="EMBL/GenBank/DDBJ databases">
        <authorList>
            <consortium name="Plant Systems Biology data submission"/>
        </authorList>
    </citation>
    <scope>NUCLEOTIDE SEQUENCE</scope>
    <source>
        <strain evidence="11">D6</strain>
    </source>
</reference>
<dbReference type="Gene3D" id="3.30.565.10">
    <property type="entry name" value="Histidine kinase-like ATPase, C-terminal domain"/>
    <property type="match status" value="1"/>
</dbReference>
<dbReference type="PRINTS" id="PR00344">
    <property type="entry name" value="BCTRLSENSOR"/>
</dbReference>
<dbReference type="CDD" id="cd00082">
    <property type="entry name" value="HisKA"/>
    <property type="match status" value="1"/>
</dbReference>
<comment type="catalytic activity">
    <reaction evidence="1">
        <text>ATP + protein L-histidine = ADP + protein N-phospho-L-histidine.</text>
        <dbReference type="EC" id="2.7.13.3"/>
    </reaction>
</comment>
<dbReference type="OrthoDB" id="207061at2759"/>
<dbReference type="GO" id="GO:0000155">
    <property type="term" value="F:phosphorelay sensor kinase activity"/>
    <property type="evidence" value="ECO:0007669"/>
    <property type="project" value="InterPro"/>
</dbReference>
<dbReference type="GO" id="GO:0009927">
    <property type="term" value="F:histidine phosphotransfer kinase activity"/>
    <property type="evidence" value="ECO:0007669"/>
    <property type="project" value="TreeGrafter"/>
</dbReference>
<proteinExistence type="predicted"/>
<dbReference type="SMART" id="SM00448">
    <property type="entry name" value="REC"/>
    <property type="match status" value="1"/>
</dbReference>
<dbReference type="InterPro" id="IPR011006">
    <property type="entry name" value="CheY-like_superfamily"/>
</dbReference>
<dbReference type="EC" id="2.7.13.3" evidence="2"/>
<dbReference type="InterPro" id="IPR036097">
    <property type="entry name" value="HisK_dim/P_sf"/>
</dbReference>
<dbReference type="GO" id="GO:0005886">
    <property type="term" value="C:plasma membrane"/>
    <property type="evidence" value="ECO:0007669"/>
    <property type="project" value="TreeGrafter"/>
</dbReference>
<keyword evidence="4" id="KW-0808">Transferase</keyword>
<dbReference type="EMBL" id="CAICTM010000913">
    <property type="protein sequence ID" value="CAB9518217.1"/>
    <property type="molecule type" value="Genomic_DNA"/>
</dbReference>
<keyword evidence="12" id="KW-1185">Reference proteome</keyword>
<protein>
    <recommendedName>
        <fullName evidence="2">histidine kinase</fullName>
        <ecNumber evidence="2">2.7.13.3</ecNumber>
    </recommendedName>
</protein>
<dbReference type="InterPro" id="IPR036890">
    <property type="entry name" value="HATPase_C_sf"/>
</dbReference>
<dbReference type="Pfam" id="PF02518">
    <property type="entry name" value="HATPase_c"/>
    <property type="match status" value="1"/>
</dbReference>
<feature type="compositionally biased region" description="Polar residues" evidence="7">
    <location>
        <begin position="559"/>
        <end position="569"/>
    </location>
</feature>
<feature type="compositionally biased region" description="Basic residues" evidence="7">
    <location>
        <begin position="1"/>
        <end position="10"/>
    </location>
</feature>
<dbReference type="InterPro" id="IPR001789">
    <property type="entry name" value="Sig_transdc_resp-reg_receiver"/>
</dbReference>
<evidence type="ECO:0000256" key="3">
    <source>
        <dbReference type="ARBA" id="ARBA00022553"/>
    </source>
</evidence>
<dbReference type="SUPFAM" id="SSF52172">
    <property type="entry name" value="CheY-like"/>
    <property type="match status" value="1"/>
</dbReference>
<evidence type="ECO:0000313" key="12">
    <source>
        <dbReference type="Proteomes" id="UP001153069"/>
    </source>
</evidence>
<gene>
    <name evidence="11" type="ORF">SEMRO_915_G219740.1</name>
</gene>
<feature type="domain" description="Response regulatory" evidence="10">
    <location>
        <begin position="907"/>
        <end position="1026"/>
    </location>
</feature>
<evidence type="ECO:0000256" key="1">
    <source>
        <dbReference type="ARBA" id="ARBA00000085"/>
    </source>
</evidence>
<dbReference type="Gene3D" id="3.40.50.2300">
    <property type="match status" value="1"/>
</dbReference>
<evidence type="ECO:0000256" key="4">
    <source>
        <dbReference type="ARBA" id="ARBA00022679"/>
    </source>
</evidence>
<comment type="caution">
    <text evidence="11">The sequence shown here is derived from an EMBL/GenBank/DDBJ whole genome shotgun (WGS) entry which is preliminary data.</text>
</comment>
<dbReference type="SUPFAM" id="SSF55874">
    <property type="entry name" value="ATPase domain of HSP90 chaperone/DNA topoisomerase II/histidine kinase"/>
    <property type="match status" value="1"/>
</dbReference>
<dbReference type="PANTHER" id="PTHR43047:SF66">
    <property type="entry name" value="HISKA"/>
    <property type="match status" value="1"/>
</dbReference>
<sequence length="1042" mass="114766">MAMSPHRRLKKNDSLSSVGADAPSSRLGGDTAIWRARILFIVSMSCVATVLGVTAYYFINKAEQDLAQTMFESIADRALSEAVNIIQLKRWSAITLASVLSTMEPNASSYPYVTFPGIERLMNNVLTSSSGLGAGFCPIVPSSDISEWEDFIYKYYHETRQPPFPNTTAVSPFGKGIWGRLYLNDTTSGNATTSTKNRQKPIRYRDFGNTTTWGSTRQIVTPVAFTSNNPEKRLLFNPHSDPRRGRAIDDMIECSQRRHATVTPDSLADRDCGVITGMVDYKKDPERGPSAVIYTPVYPANDPTTLVGFVPYRVVFDQLLKNAFADEVSGVDVVLSAGDEVFTYKVVDGQTEPKGDGDLHDTQYDKFRRSIQITAPEYYTENSAHYTMSIYPCDGLYDVYSTHNPLTVTIGAIFIIIFMSVLFFVYDFLVRREFLAKRELLAAKRSFMRFISHEVRTPLNAVCMGITVLQSEFAQSLGCTSVEDMRAKAEGGGENDKNKSKEDLLQYMNPNIKMTRSLSKSMTVGPAKPTGPTKTLSKSMIDVPPETQSPTPSPLFSLETPSTAPTSEASDGDSIVGNMLKQKPFEPAALFPAITSAKLFGTAPRGISRRSSTGGMRRPGVSQQKLSEESVIEWFRLSQEVLRNTLCAVDVLSDALNYDKIESGSLTLELAKLPIWEIVKETMGEFRLSAQRKNIDFQLEFRTEVDDSDPLLAKDVESPSSPVKSVSELSEETKSCKVIGDQVRLVQVLRNLCSNAIKFTPEKGSVHIVATWHRPTSEEAASQPRRIHLGNGDVLTLPRNGYVTVAVQDSGAGLTQGQVRSLFREGVQYNANKLQQGKGSGFGLFISKGIVECHEGCLEAESPGLGHGSTFTMHLPLYLSPDDETSEQSEKKLQCYTEASTEMNKLNILVVDDIASNRKLLCRLLKNAGHNCDSADDGDVALQMVIDKEAEGGYYDTVLLDYEMPKMNGPTAAKEMRQLGSESFIVGITGNMLPEDVSYFMSCGANAVLPKPVKISDLENLWVEYGVVSQAAVEPEDSGQMT</sequence>
<accession>A0A9N8HMM0</accession>
<name>A0A9N8HMM0_9STRA</name>
<feature type="transmembrane region" description="Helical" evidence="8">
    <location>
        <begin position="406"/>
        <end position="429"/>
    </location>
</feature>
<evidence type="ECO:0000259" key="9">
    <source>
        <dbReference type="PROSITE" id="PS50109"/>
    </source>
</evidence>
<feature type="transmembrane region" description="Helical" evidence="8">
    <location>
        <begin position="38"/>
        <end position="59"/>
    </location>
</feature>
<keyword evidence="8" id="KW-0812">Transmembrane</keyword>
<feature type="modified residue" description="4-aspartylphosphate" evidence="6">
    <location>
        <position position="961"/>
    </location>
</feature>
<dbReference type="InterPro" id="IPR004358">
    <property type="entry name" value="Sig_transdc_His_kin-like_C"/>
</dbReference>
<dbReference type="AlphaFoldDB" id="A0A9N8HMM0"/>
<evidence type="ECO:0000259" key="10">
    <source>
        <dbReference type="PROSITE" id="PS50110"/>
    </source>
</evidence>
<dbReference type="Pfam" id="PF00072">
    <property type="entry name" value="Response_reg"/>
    <property type="match status" value="1"/>
</dbReference>
<evidence type="ECO:0000256" key="6">
    <source>
        <dbReference type="PROSITE-ProRule" id="PRU00169"/>
    </source>
</evidence>
<keyword evidence="8" id="KW-0472">Membrane</keyword>
<dbReference type="Gene3D" id="1.10.287.130">
    <property type="match status" value="1"/>
</dbReference>
<keyword evidence="8" id="KW-1133">Transmembrane helix</keyword>
<dbReference type="InterPro" id="IPR003594">
    <property type="entry name" value="HATPase_dom"/>
</dbReference>
<dbReference type="PROSITE" id="PS50110">
    <property type="entry name" value="RESPONSE_REGULATORY"/>
    <property type="match status" value="1"/>
</dbReference>